<dbReference type="InterPro" id="IPR018289">
    <property type="entry name" value="MULE_transposase_dom"/>
</dbReference>
<feature type="compositionally biased region" description="Basic and acidic residues" evidence="5">
    <location>
        <begin position="46"/>
        <end position="57"/>
    </location>
</feature>
<evidence type="ECO:0000259" key="6">
    <source>
        <dbReference type="PROSITE" id="PS50966"/>
    </source>
</evidence>
<dbReference type="GO" id="GO:0008270">
    <property type="term" value="F:zinc ion binding"/>
    <property type="evidence" value="ECO:0007669"/>
    <property type="project" value="UniProtKB-KW"/>
</dbReference>
<dbReference type="Pfam" id="PF04434">
    <property type="entry name" value="SWIM"/>
    <property type="match status" value="1"/>
</dbReference>
<dbReference type="InterPro" id="IPR006564">
    <property type="entry name" value="Znf_PMZ"/>
</dbReference>
<gene>
    <name evidence="7" type="ORF">U9M48_002914</name>
</gene>
<organism evidence="7 8">
    <name type="scientific">Paspalum notatum var. saurae</name>
    <dbReference type="NCBI Taxonomy" id="547442"/>
    <lineage>
        <taxon>Eukaryota</taxon>
        <taxon>Viridiplantae</taxon>
        <taxon>Streptophyta</taxon>
        <taxon>Embryophyta</taxon>
        <taxon>Tracheophyta</taxon>
        <taxon>Spermatophyta</taxon>
        <taxon>Magnoliopsida</taxon>
        <taxon>Liliopsida</taxon>
        <taxon>Poales</taxon>
        <taxon>Poaceae</taxon>
        <taxon>PACMAD clade</taxon>
        <taxon>Panicoideae</taxon>
        <taxon>Andropogonodae</taxon>
        <taxon>Paspaleae</taxon>
        <taxon>Paspalinae</taxon>
        <taxon>Paspalum</taxon>
    </lineage>
</organism>
<reference evidence="7 8" key="1">
    <citation type="submission" date="2024-02" db="EMBL/GenBank/DDBJ databases">
        <title>High-quality chromosome-scale genome assembly of Pensacola bahiagrass (Paspalum notatum Flugge var. saurae).</title>
        <authorList>
            <person name="Vega J.M."/>
            <person name="Podio M."/>
            <person name="Orjuela J."/>
            <person name="Siena L.A."/>
            <person name="Pessino S.C."/>
            <person name="Combes M.C."/>
            <person name="Mariac C."/>
            <person name="Albertini E."/>
            <person name="Pupilli F."/>
            <person name="Ortiz J.P.A."/>
            <person name="Leblanc O."/>
        </authorList>
    </citation>
    <scope>NUCLEOTIDE SEQUENCE [LARGE SCALE GENOMIC DNA]</scope>
    <source>
        <strain evidence="7">R1</strain>
        <tissue evidence="7">Leaf</tissue>
    </source>
</reference>
<dbReference type="EMBL" id="CP144745">
    <property type="protein sequence ID" value="WVZ51804.1"/>
    <property type="molecule type" value="Genomic_DNA"/>
</dbReference>
<proteinExistence type="predicted"/>
<evidence type="ECO:0000256" key="1">
    <source>
        <dbReference type="ARBA" id="ARBA00022723"/>
    </source>
</evidence>
<evidence type="ECO:0000256" key="2">
    <source>
        <dbReference type="ARBA" id="ARBA00022771"/>
    </source>
</evidence>
<keyword evidence="2 4" id="KW-0863">Zinc-finger</keyword>
<dbReference type="AlphaFoldDB" id="A0AAQ3PLY1"/>
<feature type="compositionally biased region" description="Acidic residues" evidence="5">
    <location>
        <begin position="58"/>
        <end position="73"/>
    </location>
</feature>
<keyword evidence="1" id="KW-0479">Metal-binding</keyword>
<evidence type="ECO:0000256" key="5">
    <source>
        <dbReference type="SAM" id="MobiDB-lite"/>
    </source>
</evidence>
<dbReference type="Pfam" id="PF10551">
    <property type="entry name" value="MULE"/>
    <property type="match status" value="1"/>
</dbReference>
<accession>A0AAQ3PLY1</accession>
<feature type="domain" description="SWIM-type" evidence="6">
    <location>
        <begin position="512"/>
        <end position="544"/>
    </location>
</feature>
<keyword evidence="3" id="KW-0862">Zinc</keyword>
<feature type="region of interest" description="Disordered" evidence="5">
    <location>
        <begin position="44"/>
        <end position="73"/>
    </location>
</feature>
<dbReference type="PANTHER" id="PTHR31973">
    <property type="entry name" value="POLYPROTEIN, PUTATIVE-RELATED"/>
    <property type="match status" value="1"/>
</dbReference>
<evidence type="ECO:0000256" key="4">
    <source>
        <dbReference type="PROSITE-ProRule" id="PRU00325"/>
    </source>
</evidence>
<dbReference type="Pfam" id="PF03108">
    <property type="entry name" value="DBD_Tnp_Mut"/>
    <property type="match status" value="1"/>
</dbReference>
<dbReference type="PROSITE" id="PS50966">
    <property type="entry name" value="ZF_SWIM"/>
    <property type="match status" value="1"/>
</dbReference>
<sequence>MQQENNTKLDDDDYLRNPLPKNEHVGVDDEAMYLEGEPINHLSVVVRREKEQDKDFVPEDDSEDGSEDEGVSDIEIDEDEELVGHEATHIPNFEYDRQDPPMVEGTTYPTMNEFKLALSMHAIKHEFEFKTEKSSTYRFRANCKRKDLDKCPWKVYASTTDDQCTVKVRKNRCAHECSSTRRKKKVKNATKHWICEKVKDFLIDDATLKAKALQKKIKECYKVHIHYKRVYMGRILALNQLYVNIDHYTINGKIRFRKMFFALKPCLDGFLNGFRLYLALATASAVDGHNWLYPVCFGVFDSETNDNWIWFMSQVRQAIGYPRGLAIHTDAGQAVMTGVGEVFREAEKRECMFHLVNNFKKQHGGKVFDDHLCAAAYFWNPYLFEKHWNAMEKEKPAATNYLRQFHTRLWTMSQFSPFCKVDYVTNNLAECLNNWFKHFKSLNLDDLMDKIRQLLMIKWNQRKKIAKKWNGRVLPHIIQKLNEQSRELSLEVDECSKQVAEVTAMGGSGFRFVVNLEERTCSCRKWQVCGIPCKHALAFITSLPNASIDDYVHEYYYIDKFRAAYQQLIPAMPDKSQWPKSTHGFHLYPPLLKATSW</sequence>
<dbReference type="SMART" id="SM00575">
    <property type="entry name" value="ZnF_PMZ"/>
    <property type="match status" value="1"/>
</dbReference>
<dbReference type="PANTHER" id="PTHR31973:SF195">
    <property type="entry name" value="MUDR FAMILY TRANSPOSASE"/>
    <property type="match status" value="1"/>
</dbReference>
<feature type="region of interest" description="Disordered" evidence="5">
    <location>
        <begin position="1"/>
        <end position="31"/>
    </location>
</feature>
<dbReference type="Proteomes" id="UP001341281">
    <property type="component" value="Chromosome 01"/>
</dbReference>
<dbReference type="InterPro" id="IPR007527">
    <property type="entry name" value="Znf_SWIM"/>
</dbReference>
<evidence type="ECO:0000313" key="8">
    <source>
        <dbReference type="Proteomes" id="UP001341281"/>
    </source>
</evidence>
<name>A0AAQ3PLY1_PASNO</name>
<evidence type="ECO:0000313" key="7">
    <source>
        <dbReference type="EMBL" id="WVZ51804.1"/>
    </source>
</evidence>
<evidence type="ECO:0000256" key="3">
    <source>
        <dbReference type="ARBA" id="ARBA00022833"/>
    </source>
</evidence>
<protein>
    <recommendedName>
        <fullName evidence="6">SWIM-type domain-containing protein</fullName>
    </recommendedName>
</protein>
<keyword evidence="8" id="KW-1185">Reference proteome</keyword>
<dbReference type="InterPro" id="IPR004332">
    <property type="entry name" value="Transposase_MuDR"/>
</dbReference>